<evidence type="ECO:0000256" key="4">
    <source>
        <dbReference type="ARBA" id="ARBA00022806"/>
    </source>
</evidence>
<keyword evidence="13" id="KW-1185">Reference proteome</keyword>
<dbReference type="OrthoDB" id="9805696at2"/>
<evidence type="ECO:0000259" key="9">
    <source>
        <dbReference type="PROSITE" id="PS51192"/>
    </source>
</evidence>
<dbReference type="InterPro" id="IPR014014">
    <property type="entry name" value="RNA_helicase_DEAD_Q_motif"/>
</dbReference>
<reference evidence="12 13" key="2">
    <citation type="journal article" date="2012" name="Stand. Genomic Sci.">
        <title>Complete genome sequence of the termite hindgut bacterium Spirochaeta coccoides type strain (SPN1(T)), reclassification in the genus Sphaerochaeta as Sphaerochaeta coccoides comb. nov. and emendations of the family Spirochaetaceae and the genus Sphaerochaeta.</title>
        <authorList>
            <person name="Abt B."/>
            <person name="Han C."/>
            <person name="Scheuner C."/>
            <person name="Lu M."/>
            <person name="Lapidus A."/>
            <person name="Nolan M."/>
            <person name="Lucas S."/>
            <person name="Hammon N."/>
            <person name="Deshpande S."/>
            <person name="Cheng J.F."/>
            <person name="Tapia R."/>
            <person name="Goodwin L.A."/>
            <person name="Pitluck S."/>
            <person name="Liolios K."/>
            <person name="Pagani I."/>
            <person name="Ivanova N."/>
            <person name="Mavromatis K."/>
            <person name="Mikhailova N."/>
            <person name="Huntemann M."/>
            <person name="Pati A."/>
            <person name="Chen A."/>
            <person name="Palaniappan K."/>
            <person name="Land M."/>
            <person name="Hauser L."/>
            <person name="Brambilla E.M."/>
            <person name="Rohde M."/>
            <person name="Spring S."/>
            <person name="Gronow S."/>
            <person name="Goker M."/>
            <person name="Woyke T."/>
            <person name="Bristow J."/>
            <person name="Eisen J.A."/>
            <person name="Markowitz V."/>
            <person name="Hugenholtz P."/>
            <person name="Kyrpides N.C."/>
            <person name="Klenk H.P."/>
            <person name="Detter J.C."/>
        </authorList>
    </citation>
    <scope>NUCLEOTIDE SEQUENCE [LARGE SCALE GENOMIC DNA]</scope>
    <source>
        <strain evidence="13">ATCC BAA-1237 / DSM 17374 / SPN1</strain>
    </source>
</reference>
<dbReference type="CDD" id="cd12252">
    <property type="entry name" value="RRM_DbpA"/>
    <property type="match status" value="1"/>
</dbReference>
<dbReference type="CDD" id="cd18787">
    <property type="entry name" value="SF2_C_DEAD"/>
    <property type="match status" value="1"/>
</dbReference>
<dbReference type="InterPro" id="IPR014001">
    <property type="entry name" value="Helicase_ATP-bd"/>
</dbReference>
<dbReference type="SMART" id="SM00487">
    <property type="entry name" value="DEXDc"/>
    <property type="match status" value="1"/>
</dbReference>
<dbReference type="Pfam" id="PF00271">
    <property type="entry name" value="Helicase_C"/>
    <property type="match status" value="1"/>
</dbReference>
<evidence type="ECO:0000256" key="5">
    <source>
        <dbReference type="ARBA" id="ARBA00022840"/>
    </source>
</evidence>
<keyword evidence="3 7" id="KW-0378">Hydrolase</keyword>
<dbReference type="PROSITE" id="PS00039">
    <property type="entry name" value="DEAD_ATP_HELICASE"/>
    <property type="match status" value="1"/>
</dbReference>
<dbReference type="STRING" id="760011.Spico_0305"/>
<name>F4GH60_PARC1</name>
<feature type="domain" description="Helicase ATP-binding" evidence="9">
    <location>
        <begin position="37"/>
        <end position="207"/>
    </location>
</feature>
<dbReference type="eggNOG" id="COG0513">
    <property type="taxonomic scope" value="Bacteria"/>
</dbReference>
<evidence type="ECO:0000313" key="12">
    <source>
        <dbReference type="EMBL" id="AEC01535.1"/>
    </source>
</evidence>
<dbReference type="PANTHER" id="PTHR47963">
    <property type="entry name" value="DEAD-BOX ATP-DEPENDENT RNA HELICASE 47, MITOCHONDRIAL"/>
    <property type="match status" value="1"/>
</dbReference>
<evidence type="ECO:0000256" key="7">
    <source>
        <dbReference type="RuleBase" id="RU000492"/>
    </source>
</evidence>
<dbReference type="SUPFAM" id="SSF52540">
    <property type="entry name" value="P-loop containing nucleoside triphosphate hydrolases"/>
    <property type="match status" value="1"/>
</dbReference>
<dbReference type="AlphaFoldDB" id="F4GH60"/>
<evidence type="ECO:0000259" key="11">
    <source>
        <dbReference type="PROSITE" id="PS51195"/>
    </source>
</evidence>
<dbReference type="Pfam" id="PF00270">
    <property type="entry name" value="DEAD"/>
    <property type="match status" value="1"/>
</dbReference>
<dbReference type="Proteomes" id="UP000007939">
    <property type="component" value="Chromosome"/>
</dbReference>
<dbReference type="RefSeq" id="WP_013738931.1">
    <property type="nucleotide sequence ID" value="NC_015436.1"/>
</dbReference>
<organism evidence="12 13">
    <name type="scientific">Parasphaerochaeta coccoides (strain ATCC BAA-1237 / DSM 17374 / SPN1)</name>
    <name type="common">Sphaerochaeta coccoides</name>
    <dbReference type="NCBI Taxonomy" id="760011"/>
    <lineage>
        <taxon>Bacteria</taxon>
        <taxon>Pseudomonadati</taxon>
        <taxon>Spirochaetota</taxon>
        <taxon>Spirochaetia</taxon>
        <taxon>Spirochaetales</taxon>
        <taxon>Sphaerochaetaceae</taxon>
        <taxon>Parasphaerochaeta</taxon>
    </lineage>
</organism>
<feature type="domain" description="Helicase C-terminal" evidence="10">
    <location>
        <begin position="238"/>
        <end position="379"/>
    </location>
</feature>
<dbReference type="InterPro" id="IPR027417">
    <property type="entry name" value="P-loop_NTPase"/>
</dbReference>
<feature type="domain" description="DEAD-box RNA helicase Q" evidence="11">
    <location>
        <begin position="5"/>
        <end position="33"/>
    </location>
</feature>
<feature type="region of interest" description="Disordered" evidence="8">
    <location>
        <begin position="527"/>
        <end position="634"/>
    </location>
</feature>
<evidence type="ECO:0000313" key="13">
    <source>
        <dbReference type="Proteomes" id="UP000007939"/>
    </source>
</evidence>
<evidence type="ECO:0000256" key="8">
    <source>
        <dbReference type="SAM" id="MobiDB-lite"/>
    </source>
</evidence>
<sequence>MPDTVTFADLGLSARTLDVLKKKGFEEPTQIQKECIPLLLHEKTDVIGQARTGTGKTAAFGIPILETVDEHDSTVQALILAPTRELAVQVADEISSMRPSSGLSIAAIYGGASMSLQLRQLHRGVQIVVGTPGRVQDHLDRGTLNLENLKFMVLDEADEMLDMGFIEDIENILSRTPADKRMLCFSATMPAPIQNLAQRFMKDPKIVRVVSQDMTNLLTNQVCYEVRESDKLEALCRVIDVAVDFYGLVFCRTKLQCDEVTEKLVARGQDADALHGDLSQKQREAILNRFRRRQLSVLVATDVAARGIDIPDLTHVINYSIPQNPEAYIHRIGRTGRAGRSGTAVTFITPREYSKLKYIQRIAHTEIHRETVPAISDIMEAKRNRIATETESLLTVAESDQFRPLARHLLESHAAEDVVAALLTGLNKNALDESRYTYLSSDATGRRKGRFAETVDPESGLVRLFISRGTKDGLNRELLQEYVSNATNGSVSRLSDIDIGTTYSFASATPDDAKAVIDIFALNAPEGEGPLVTKAKPEPSSSSFHRRTPSRKAYQDRPRRTDRYDFKDEAGYHGGRERAEKENDSARSGYGEKRRSHGKYTADGGSGKGRSFKKEKKPSVLVGKDGRPFRKNSR</sequence>
<dbReference type="GO" id="GO:0003723">
    <property type="term" value="F:RNA binding"/>
    <property type="evidence" value="ECO:0007669"/>
    <property type="project" value="TreeGrafter"/>
</dbReference>
<dbReference type="InterPro" id="IPR001650">
    <property type="entry name" value="Helicase_C-like"/>
</dbReference>
<feature type="short sequence motif" description="Q motif" evidence="6">
    <location>
        <begin position="5"/>
        <end position="33"/>
    </location>
</feature>
<dbReference type="KEGG" id="scc:Spico_0305"/>
<proteinExistence type="inferred from homology"/>
<evidence type="ECO:0000256" key="2">
    <source>
        <dbReference type="ARBA" id="ARBA00022741"/>
    </source>
</evidence>
<dbReference type="InterPro" id="IPR011545">
    <property type="entry name" value="DEAD/DEAH_box_helicase_dom"/>
</dbReference>
<reference evidence="13" key="1">
    <citation type="submission" date="2011-04" db="EMBL/GenBank/DDBJ databases">
        <title>The complete genome of Spirochaeta coccoides DSM 17374.</title>
        <authorList>
            <person name="Lucas S."/>
            <person name="Copeland A."/>
            <person name="Lapidus A."/>
            <person name="Bruce D."/>
            <person name="Goodwin L."/>
            <person name="Pitluck S."/>
            <person name="Peters L."/>
            <person name="Kyrpides N."/>
            <person name="Mavromatis K."/>
            <person name="Pagani I."/>
            <person name="Ivanova N."/>
            <person name="Ovchinnikova G."/>
            <person name="Lu M."/>
            <person name="Detter J.C."/>
            <person name="Tapia R."/>
            <person name="Han C."/>
            <person name="Land M."/>
            <person name="Hauser L."/>
            <person name="Markowitz V."/>
            <person name="Cheng J.-F."/>
            <person name="Hugenholtz P."/>
            <person name="Woyke T."/>
            <person name="Wu D."/>
            <person name="Spring S."/>
            <person name="Schroeder M."/>
            <person name="Brambilla E."/>
            <person name="Klenk H.-P."/>
            <person name="Eisen J.A."/>
        </authorList>
    </citation>
    <scope>NUCLEOTIDE SEQUENCE [LARGE SCALE GENOMIC DNA]</scope>
    <source>
        <strain evidence="13">ATCC BAA-1237 / DSM 17374 / SPN1</strain>
    </source>
</reference>
<keyword evidence="2 7" id="KW-0547">Nucleotide-binding</keyword>
<dbReference type="SMART" id="SM00490">
    <property type="entry name" value="HELICc"/>
    <property type="match status" value="1"/>
</dbReference>
<protein>
    <recommendedName>
        <fullName evidence="1">RNA helicase</fullName>
        <ecNumber evidence="1">3.6.4.13</ecNumber>
    </recommendedName>
</protein>
<dbReference type="PANTHER" id="PTHR47963:SF8">
    <property type="entry name" value="ATP-DEPENDENT RNA HELICASE DEAD"/>
    <property type="match status" value="1"/>
</dbReference>
<evidence type="ECO:0000256" key="1">
    <source>
        <dbReference type="ARBA" id="ARBA00012552"/>
    </source>
</evidence>
<dbReference type="EC" id="3.6.4.13" evidence="1"/>
<dbReference type="HOGENOM" id="CLU_003041_21_1_12"/>
<accession>F4GH60</accession>
<dbReference type="PROSITE" id="PS51195">
    <property type="entry name" value="Q_MOTIF"/>
    <property type="match status" value="1"/>
</dbReference>
<dbReference type="EMBL" id="CP002659">
    <property type="protein sequence ID" value="AEC01535.1"/>
    <property type="molecule type" value="Genomic_DNA"/>
</dbReference>
<evidence type="ECO:0000256" key="6">
    <source>
        <dbReference type="PROSITE-ProRule" id="PRU00552"/>
    </source>
</evidence>
<keyword evidence="5 7" id="KW-0067">ATP-binding</keyword>
<dbReference type="GO" id="GO:0005524">
    <property type="term" value="F:ATP binding"/>
    <property type="evidence" value="ECO:0007669"/>
    <property type="project" value="UniProtKB-KW"/>
</dbReference>
<dbReference type="InterPro" id="IPR000629">
    <property type="entry name" value="RNA-helicase_DEAD-box_CS"/>
</dbReference>
<dbReference type="CDD" id="cd00268">
    <property type="entry name" value="DEADc"/>
    <property type="match status" value="1"/>
</dbReference>
<evidence type="ECO:0000256" key="3">
    <source>
        <dbReference type="ARBA" id="ARBA00022801"/>
    </source>
</evidence>
<feature type="compositionally biased region" description="Basic and acidic residues" evidence="8">
    <location>
        <begin position="553"/>
        <end position="593"/>
    </location>
</feature>
<dbReference type="PROSITE" id="PS51194">
    <property type="entry name" value="HELICASE_CTER"/>
    <property type="match status" value="1"/>
</dbReference>
<dbReference type="GO" id="GO:0016787">
    <property type="term" value="F:hydrolase activity"/>
    <property type="evidence" value="ECO:0007669"/>
    <property type="project" value="UniProtKB-KW"/>
</dbReference>
<keyword evidence="4 7" id="KW-0347">Helicase</keyword>
<dbReference type="GO" id="GO:0003724">
    <property type="term" value="F:RNA helicase activity"/>
    <property type="evidence" value="ECO:0007669"/>
    <property type="project" value="UniProtKB-EC"/>
</dbReference>
<dbReference type="InterPro" id="IPR044742">
    <property type="entry name" value="DEAD/DEAH_RhlB"/>
</dbReference>
<dbReference type="Gene3D" id="3.40.50.300">
    <property type="entry name" value="P-loop containing nucleotide triphosphate hydrolases"/>
    <property type="match status" value="2"/>
</dbReference>
<comment type="similarity">
    <text evidence="7">Belongs to the DEAD box helicase family.</text>
</comment>
<dbReference type="InterPro" id="IPR050547">
    <property type="entry name" value="DEAD_box_RNA_helicases"/>
</dbReference>
<gene>
    <name evidence="12" type="ordered locus">Spico_0305</name>
</gene>
<dbReference type="PROSITE" id="PS51192">
    <property type="entry name" value="HELICASE_ATP_BIND_1"/>
    <property type="match status" value="1"/>
</dbReference>
<evidence type="ECO:0000259" key="10">
    <source>
        <dbReference type="PROSITE" id="PS51194"/>
    </source>
</evidence>